<dbReference type="SUPFAM" id="SSF52788">
    <property type="entry name" value="Phosphotyrosine protein phosphatases I"/>
    <property type="match status" value="1"/>
</dbReference>
<keyword evidence="4" id="KW-1185">Reference proteome</keyword>
<dbReference type="Proteomes" id="UP001279681">
    <property type="component" value="Unassembled WGS sequence"/>
</dbReference>
<evidence type="ECO:0000313" key="4">
    <source>
        <dbReference type="Proteomes" id="UP001279681"/>
    </source>
</evidence>
<dbReference type="EMBL" id="JAVIKH010000015">
    <property type="protein sequence ID" value="MDX8336867.1"/>
    <property type="molecule type" value="Genomic_DNA"/>
</dbReference>
<dbReference type="Gene3D" id="3.40.50.2300">
    <property type="match status" value="1"/>
</dbReference>
<evidence type="ECO:0000256" key="1">
    <source>
        <dbReference type="ARBA" id="ARBA00022849"/>
    </source>
</evidence>
<dbReference type="Pfam" id="PF01451">
    <property type="entry name" value="LMWPc"/>
    <property type="match status" value="1"/>
</dbReference>
<accession>A0ABU4WBE9</accession>
<organism evidence="3 4">
    <name type="scientific">Candidatus Cetobacterium colombiensis</name>
    <dbReference type="NCBI Taxonomy" id="3073100"/>
    <lineage>
        <taxon>Bacteria</taxon>
        <taxon>Fusobacteriati</taxon>
        <taxon>Fusobacteriota</taxon>
        <taxon>Fusobacteriia</taxon>
        <taxon>Fusobacteriales</taxon>
        <taxon>Fusobacteriaceae</taxon>
        <taxon>Cetobacterium</taxon>
    </lineage>
</organism>
<dbReference type="InterPro" id="IPR036196">
    <property type="entry name" value="Ptyr_pPase_sf"/>
</dbReference>
<dbReference type="SMART" id="SM00226">
    <property type="entry name" value="LMWPc"/>
    <property type="match status" value="1"/>
</dbReference>
<comment type="caution">
    <text evidence="3">The sequence shown here is derived from an EMBL/GenBank/DDBJ whole genome shotgun (WGS) entry which is preliminary data.</text>
</comment>
<proteinExistence type="predicted"/>
<sequence length="129" mass="14543">MKTIAFVCKGNSFKSIICERFAKELTNDFIIVSAGTNPADKVNAEGARIMDARGLSMDGYKPHSLDELPQNIDYLVKMGCAVECPFVPAKETIDFDMDKYPAKTFEEKEIVVDLLEKKVKEFIETILNR</sequence>
<dbReference type="InterPro" id="IPR023485">
    <property type="entry name" value="Ptyr_pPase"/>
</dbReference>
<dbReference type="PANTHER" id="PTHR43428">
    <property type="entry name" value="ARSENATE REDUCTASE"/>
    <property type="match status" value="1"/>
</dbReference>
<protein>
    <recommendedName>
        <fullName evidence="2">Phosphotyrosine protein phosphatase I domain-containing protein</fullName>
    </recommendedName>
</protein>
<dbReference type="PANTHER" id="PTHR43428:SF1">
    <property type="entry name" value="ARSENATE REDUCTASE"/>
    <property type="match status" value="1"/>
</dbReference>
<keyword evidence="1" id="KW-0059">Arsenical resistance</keyword>
<evidence type="ECO:0000259" key="2">
    <source>
        <dbReference type="SMART" id="SM00226"/>
    </source>
</evidence>
<feature type="domain" description="Phosphotyrosine protein phosphatase I" evidence="2">
    <location>
        <begin position="2"/>
        <end position="125"/>
    </location>
</feature>
<name>A0ABU4WBE9_9FUSO</name>
<dbReference type="RefSeq" id="WP_320314246.1">
    <property type="nucleotide sequence ID" value="NZ_JAVIKH010000015.1"/>
</dbReference>
<reference evidence="4" key="1">
    <citation type="submission" date="2023-07" db="EMBL/GenBank/DDBJ databases">
        <authorList>
            <person name="Colorado M.A."/>
            <person name="Villamil L.M."/>
            <person name="Melo J.F."/>
            <person name="Rodriguez J.A."/>
            <person name="Ruiz R.Y."/>
        </authorList>
    </citation>
    <scope>NUCLEOTIDE SEQUENCE [LARGE SCALE GENOMIC DNA]</scope>
    <source>
        <strain evidence="4">C33</strain>
    </source>
</reference>
<evidence type="ECO:0000313" key="3">
    <source>
        <dbReference type="EMBL" id="MDX8336867.1"/>
    </source>
</evidence>
<gene>
    <name evidence="3" type="ORF">RFV38_10230</name>
</gene>